<dbReference type="InterPro" id="IPR002060">
    <property type="entry name" value="Squ/phyt_synthse"/>
</dbReference>
<dbReference type="InterPro" id="IPR044843">
    <property type="entry name" value="Trans_IPPS_bact-type"/>
</dbReference>
<dbReference type="GO" id="GO:0016117">
    <property type="term" value="P:carotenoid biosynthetic process"/>
    <property type="evidence" value="ECO:0007669"/>
    <property type="project" value="UniProtKB-ARBA"/>
</dbReference>
<dbReference type="SUPFAM" id="SSF48576">
    <property type="entry name" value="Terpenoid synthases"/>
    <property type="match status" value="1"/>
</dbReference>
<dbReference type="Pfam" id="PF00494">
    <property type="entry name" value="SQS_PSY"/>
    <property type="match status" value="1"/>
</dbReference>
<reference evidence="2" key="1">
    <citation type="submission" date="2020-02" db="EMBL/GenBank/DDBJ databases">
        <authorList>
            <person name="Meier V. D."/>
        </authorList>
    </citation>
    <scope>NUCLEOTIDE SEQUENCE</scope>
    <source>
        <strain evidence="2">AVDCRST_MAG74</strain>
    </source>
</reference>
<accession>A0A6J4N836</accession>
<dbReference type="PROSITE" id="PS01045">
    <property type="entry name" value="SQUALEN_PHYTOEN_SYN_2"/>
    <property type="match status" value="1"/>
</dbReference>
<gene>
    <name evidence="2" type="ORF">AVDCRST_MAG74-189</name>
</gene>
<evidence type="ECO:0000256" key="1">
    <source>
        <dbReference type="ARBA" id="ARBA00022679"/>
    </source>
</evidence>
<dbReference type="PROSITE" id="PS01044">
    <property type="entry name" value="SQUALEN_PHYTOEN_SYN_1"/>
    <property type="match status" value="1"/>
</dbReference>
<keyword evidence="1 2" id="KW-0808">Transferase</keyword>
<dbReference type="GO" id="GO:0051996">
    <property type="term" value="F:squalene synthase [NAD(P)H] activity"/>
    <property type="evidence" value="ECO:0007669"/>
    <property type="project" value="InterPro"/>
</dbReference>
<dbReference type="EMBL" id="CADCUR010000015">
    <property type="protein sequence ID" value="CAA9378670.1"/>
    <property type="molecule type" value="Genomic_DNA"/>
</dbReference>
<sequence length="317" mass="36798">MSNEIESAYQYCESVTKTHAKSFYFAAKFLPKLKRRAVYPIYAFCRHVDDEIDEIGEGGDESAAVRAVEKWKRQLEEVFENKIQKTNDTNEDRKPKTKGQNLVFTAWKDLLKTYKIPKNLPLELMQGVLMDTQIKRYETFDELYVYCYRVASTVGLMSSEILGYSDKIALRYAEAMGVAMQLTNILRDVKEDAAMNRIYLPQEDLRKFEVSEAQIFSGDANENFVELMKFQIARARDFYRQGEQGIALLEKDSRFTVLLAARIYSRILDEIERQNYDVFARRASTTFSQKIFSLPKIWREAGSFKFQTSNSASDDTT</sequence>
<proteinExistence type="predicted"/>
<dbReference type="GO" id="GO:0004311">
    <property type="term" value="F:geranylgeranyl diphosphate synthase activity"/>
    <property type="evidence" value="ECO:0007669"/>
    <property type="project" value="InterPro"/>
</dbReference>
<dbReference type="SFLD" id="SFLDS00005">
    <property type="entry name" value="Isoprenoid_Synthase_Type_I"/>
    <property type="match status" value="1"/>
</dbReference>
<dbReference type="Gene3D" id="1.10.600.10">
    <property type="entry name" value="Farnesyl Diphosphate Synthase"/>
    <property type="match status" value="1"/>
</dbReference>
<dbReference type="SFLD" id="SFLDG01212">
    <property type="entry name" value="Phytoene_synthase_like"/>
    <property type="match status" value="1"/>
</dbReference>
<dbReference type="PANTHER" id="PTHR31480">
    <property type="entry name" value="BIFUNCTIONAL LYCOPENE CYCLASE/PHYTOENE SYNTHASE"/>
    <property type="match status" value="1"/>
</dbReference>
<dbReference type="EC" id="2.5.1.32" evidence="2"/>
<dbReference type="SFLD" id="SFLDG01018">
    <property type="entry name" value="Squalene/Phytoene_Synthase_Lik"/>
    <property type="match status" value="1"/>
</dbReference>
<dbReference type="InterPro" id="IPR033904">
    <property type="entry name" value="Trans_IPPS_HH"/>
</dbReference>
<organism evidence="2">
    <name type="scientific">uncultured Pyrinomonadaceae bacterium</name>
    <dbReference type="NCBI Taxonomy" id="2283094"/>
    <lineage>
        <taxon>Bacteria</taxon>
        <taxon>Pseudomonadati</taxon>
        <taxon>Acidobacteriota</taxon>
        <taxon>Blastocatellia</taxon>
        <taxon>Blastocatellales</taxon>
        <taxon>Pyrinomonadaceae</taxon>
        <taxon>environmental samples</taxon>
    </lineage>
</organism>
<dbReference type="AlphaFoldDB" id="A0A6J4N836"/>
<dbReference type="CDD" id="cd00683">
    <property type="entry name" value="Trans_IPPS_HH"/>
    <property type="match status" value="1"/>
</dbReference>
<protein>
    <submittedName>
        <fullName evidence="2">Phytoene synthase</fullName>
        <ecNumber evidence="2">2.5.1.32</ecNumber>
    </submittedName>
</protein>
<dbReference type="InterPro" id="IPR019845">
    <property type="entry name" value="Squalene/phytoene_synthase_CS"/>
</dbReference>
<dbReference type="InterPro" id="IPR008949">
    <property type="entry name" value="Isoprenoid_synthase_dom_sf"/>
</dbReference>
<name>A0A6J4N836_9BACT</name>
<evidence type="ECO:0000313" key="2">
    <source>
        <dbReference type="EMBL" id="CAA9378670.1"/>
    </source>
</evidence>